<feature type="compositionally biased region" description="Polar residues" evidence="1">
    <location>
        <begin position="20"/>
        <end position="30"/>
    </location>
</feature>
<comment type="caution">
    <text evidence="2">The sequence shown here is derived from an EMBL/GenBank/DDBJ whole genome shotgun (WGS) entry which is preliminary data.</text>
</comment>
<name>A0A545UMV0_9HYPO</name>
<dbReference type="EMBL" id="SPUK01000023">
    <property type="protein sequence ID" value="TQV90797.1"/>
    <property type="molecule type" value="Genomic_DNA"/>
</dbReference>
<evidence type="ECO:0000313" key="2">
    <source>
        <dbReference type="EMBL" id="TQV90797.1"/>
    </source>
</evidence>
<dbReference type="AlphaFoldDB" id="A0A545UMV0"/>
<evidence type="ECO:0000313" key="3">
    <source>
        <dbReference type="Proteomes" id="UP000315783"/>
    </source>
</evidence>
<gene>
    <name evidence="2" type="ORF">IF1G_10540</name>
</gene>
<organism evidence="2 3">
    <name type="scientific">Cordyceps javanica</name>
    <dbReference type="NCBI Taxonomy" id="43265"/>
    <lineage>
        <taxon>Eukaryota</taxon>
        <taxon>Fungi</taxon>
        <taxon>Dikarya</taxon>
        <taxon>Ascomycota</taxon>
        <taxon>Pezizomycotina</taxon>
        <taxon>Sordariomycetes</taxon>
        <taxon>Hypocreomycetidae</taxon>
        <taxon>Hypocreales</taxon>
        <taxon>Cordycipitaceae</taxon>
        <taxon>Cordyceps</taxon>
    </lineage>
</organism>
<protein>
    <submittedName>
        <fullName evidence="2">Uncharacterized protein</fullName>
    </submittedName>
</protein>
<evidence type="ECO:0000256" key="1">
    <source>
        <dbReference type="SAM" id="MobiDB-lite"/>
    </source>
</evidence>
<accession>A0A545UMV0</accession>
<sequence length="71" mass="7685">MKKTPTWVATGRCTADKVQQAGSNNSMFSTDTHRRPIEEDSRELGRDSDTSTYVGAPLALPLGQGLDQCSV</sequence>
<feature type="compositionally biased region" description="Basic and acidic residues" evidence="1">
    <location>
        <begin position="31"/>
        <end position="49"/>
    </location>
</feature>
<feature type="region of interest" description="Disordered" evidence="1">
    <location>
        <begin position="20"/>
        <end position="52"/>
    </location>
</feature>
<reference evidence="2 3" key="1">
    <citation type="journal article" date="2019" name="Appl. Microbiol. Biotechnol.">
        <title>Genome sequence of Isaria javanica and comparative genome analysis insights into family S53 peptidase evolution in fungal entomopathogens.</title>
        <authorList>
            <person name="Lin R."/>
            <person name="Zhang X."/>
            <person name="Xin B."/>
            <person name="Zou M."/>
            <person name="Gao Y."/>
            <person name="Qin F."/>
            <person name="Hu Q."/>
            <person name="Xie B."/>
            <person name="Cheng X."/>
        </authorList>
    </citation>
    <scope>NUCLEOTIDE SEQUENCE [LARGE SCALE GENOMIC DNA]</scope>
    <source>
        <strain evidence="2 3">IJ1G</strain>
    </source>
</reference>
<keyword evidence="3" id="KW-1185">Reference proteome</keyword>
<dbReference type="Proteomes" id="UP000315783">
    <property type="component" value="Unassembled WGS sequence"/>
</dbReference>
<proteinExistence type="predicted"/>